<dbReference type="Proteomes" id="UP000323671">
    <property type="component" value="Chromosome"/>
</dbReference>
<proteinExistence type="predicted"/>
<organism evidence="2 3">
    <name type="scientific">Oryzomicrobium terrae</name>
    <dbReference type="NCBI Taxonomy" id="1735038"/>
    <lineage>
        <taxon>Bacteria</taxon>
        <taxon>Pseudomonadati</taxon>
        <taxon>Pseudomonadota</taxon>
        <taxon>Betaproteobacteria</taxon>
        <taxon>Rhodocyclales</taxon>
        <taxon>Rhodocyclaceae</taxon>
        <taxon>Oryzomicrobium</taxon>
    </lineage>
</organism>
<dbReference type="KEGG" id="otr:OTERR_07020"/>
<dbReference type="PANTHER" id="PTHR34309:SF1">
    <property type="entry name" value="PROTEIN GLCG"/>
    <property type="match status" value="1"/>
</dbReference>
<reference evidence="2 3" key="1">
    <citation type="submission" date="2017-07" db="EMBL/GenBank/DDBJ databases">
        <title>Complete genome sequence of Oryzomicrobium terrae TPP412.</title>
        <authorList>
            <person name="Chiu L.-W."/>
            <person name="Lo K.-J."/>
            <person name="Tsai Y.-M."/>
            <person name="Lin S.-S."/>
            <person name="Kuo C.-H."/>
            <person name="Liu C.-T."/>
        </authorList>
    </citation>
    <scope>NUCLEOTIDE SEQUENCE [LARGE SCALE GENOMIC DNA]</scope>
    <source>
        <strain evidence="2 3">TPP412</strain>
    </source>
</reference>
<dbReference type="InterPro" id="IPR052517">
    <property type="entry name" value="GlcG_carb_metab_protein"/>
</dbReference>
<dbReference type="PANTHER" id="PTHR34309">
    <property type="entry name" value="SLR1406 PROTEIN"/>
    <property type="match status" value="1"/>
</dbReference>
<dbReference type="InterPro" id="IPR005624">
    <property type="entry name" value="PduO/GlcC-like"/>
</dbReference>
<evidence type="ECO:0008006" key="4">
    <source>
        <dbReference type="Google" id="ProtNLM"/>
    </source>
</evidence>
<evidence type="ECO:0000313" key="3">
    <source>
        <dbReference type="Proteomes" id="UP000323671"/>
    </source>
</evidence>
<dbReference type="EMBL" id="CP022579">
    <property type="protein sequence ID" value="QEL64178.1"/>
    <property type="molecule type" value="Genomic_DNA"/>
</dbReference>
<feature type="signal peptide" evidence="1">
    <location>
        <begin position="1"/>
        <end position="18"/>
    </location>
</feature>
<protein>
    <recommendedName>
        <fullName evidence="4">GlcG protein</fullName>
    </recommendedName>
</protein>
<dbReference type="AlphaFoldDB" id="A0A5C1E7H4"/>
<dbReference type="Gene3D" id="3.30.450.150">
    <property type="entry name" value="Haem-degrading domain"/>
    <property type="match status" value="1"/>
</dbReference>
<dbReference type="Pfam" id="PF03928">
    <property type="entry name" value="HbpS-like"/>
    <property type="match status" value="1"/>
</dbReference>
<evidence type="ECO:0000313" key="2">
    <source>
        <dbReference type="EMBL" id="QEL64178.1"/>
    </source>
</evidence>
<evidence type="ECO:0000256" key="1">
    <source>
        <dbReference type="SAM" id="SignalP"/>
    </source>
</evidence>
<dbReference type="RefSeq" id="WP_054621602.1">
    <property type="nucleotide sequence ID" value="NZ_CP022579.1"/>
</dbReference>
<keyword evidence="1" id="KW-0732">Signal</keyword>
<keyword evidence="3" id="KW-1185">Reference proteome</keyword>
<sequence length="161" mass="16182">MARKFLFPLMLATTAVQAAPLPVAPQLTLSAAEQLAVSAREACAARGKAVTIAVLDAGGQTVLLGRGDGVGPHNTEAARRKAYSALSTKTATLHLGRAARANPDTANLANLPELLLLGGGVPLWQGDTLVGAIGVAGGGGPEGDDTCARAALAGRPDLQTR</sequence>
<accession>A0A5C1E7H4</accession>
<gene>
    <name evidence="2" type="ORF">OTERR_07020</name>
</gene>
<name>A0A5C1E7H4_9RHOO</name>
<dbReference type="SUPFAM" id="SSF143744">
    <property type="entry name" value="GlcG-like"/>
    <property type="match status" value="1"/>
</dbReference>
<dbReference type="InterPro" id="IPR038084">
    <property type="entry name" value="PduO/GlcC-like_sf"/>
</dbReference>
<feature type="chain" id="PRO_5023142825" description="GlcG protein" evidence="1">
    <location>
        <begin position="19"/>
        <end position="161"/>
    </location>
</feature>